<evidence type="ECO:0000256" key="1">
    <source>
        <dbReference type="ARBA" id="ARBA00022723"/>
    </source>
</evidence>
<dbReference type="Gene3D" id="4.10.240.10">
    <property type="entry name" value="Zn(2)-C6 fungal-type DNA-binding domain"/>
    <property type="match status" value="1"/>
</dbReference>
<dbReference type="GO" id="GO:0000978">
    <property type="term" value="F:RNA polymerase II cis-regulatory region sequence-specific DNA binding"/>
    <property type="evidence" value="ECO:0007669"/>
    <property type="project" value="TreeGrafter"/>
</dbReference>
<dbReference type="EMBL" id="LKEB01000041">
    <property type="protein sequence ID" value="ROW06680.1"/>
    <property type="molecule type" value="Genomic_DNA"/>
</dbReference>
<keyword evidence="4" id="KW-0539">Nucleus</keyword>
<evidence type="ECO:0000256" key="4">
    <source>
        <dbReference type="ARBA" id="ARBA00023242"/>
    </source>
</evidence>
<dbReference type="GO" id="GO:0000981">
    <property type="term" value="F:DNA-binding transcription factor activity, RNA polymerase II-specific"/>
    <property type="evidence" value="ECO:0007669"/>
    <property type="project" value="InterPro"/>
</dbReference>
<keyword evidence="1" id="KW-0479">Metal-binding</keyword>
<feature type="region of interest" description="Disordered" evidence="5">
    <location>
        <begin position="997"/>
        <end position="1017"/>
    </location>
</feature>
<dbReference type="Proteomes" id="UP000285146">
    <property type="component" value="Unassembled WGS sequence"/>
</dbReference>
<sequence>MSQPEPARKLENMEQIETQVTDLRSFLPGGTHPPAPPPTAAAAAATATVVTAANPNHPNPNPNPNPNTAAAGAGAAIPIGIGMAGGGAMGSMMVGGIGPGAALTSTPRHPSSQGAGSPVSAIGSNSAHPSPDSTGMPMPMSMPMSMPMPYNPPGHDPAAAQPARSFSLASSTATSVSAATAAATANAAAAPPHGAPAVAAGSKRKQDGRGGVSGNGGGGGPDDAASKQQRTKRNREMLVANQIGDPSRCNECKRRKIKCNGENPCQRCGNLNLSCLYAPNCCSNNFKDSDEFREIGETVTRLQEQVETLFQNMNDLRQETLRLAPIQDRVLPLPTTASVTPSPSATMSSMHKPDLPHFRPPLLFRGPTSASYTVDVAKNTLHNMGYANAEVGEDNGAVMEETPGLSPLHPRAPEGEAPKLVPQDPLWDFDRDEMVRLCRFHQEEVGIMYPVVNINDVIKHANLLADWMKAARKYGFAPRQVACNEAGLNDIKTLTLKIIMCCALVVEEHGYSAKANRLWDSIQVIADRMLMSDPSDLANLPFLALVGGYRFLSNDEVLAWRVMGQVARLCLEMGIHRREVIAKIEDEQKRKNAINTFWSAYVLDRRWSFGTGFPFVVHDDKIDPQLPYPEDLPYLTSMITFSKLGAKIWRLVDYFDSVLIRDLKPGDYEGLDREILEWYETVPEEIKITGLNNQLPSPSTPTYNLERLQIWTRLRLNQIRIWLYTPVLHSASSIANNATLAQRAVDLSNETIRYLYILNSHTGVYRRIQVFYHHFLTSAIAVLFLASTHAPLRFSAQCREEFHMALELIKDMSAKSWVSQRLWRTVKSLEAYAPRLGLLQDDDPRQRESVALTMAGMARGGQAPYLPPAIINTTNRHGSVSSGSHQPTPSPGMMPSSHVGGHHQQQQQQQQQQVPSSRMGSLTPHGGGGGGGGGHGRSSPRPPNTGAAVIGAGQARGPPGRSAPPAPVATPLGDPDNGLRLTTEMSRMFEGFAASGGAHGAQQFGNGNGDDFYTGGGGGGGGGGGNLGGFPPGGHFGHLGDGEGVYQHMKEMF</sequence>
<dbReference type="GO" id="GO:0008270">
    <property type="term" value="F:zinc ion binding"/>
    <property type="evidence" value="ECO:0007669"/>
    <property type="project" value="InterPro"/>
</dbReference>
<comment type="caution">
    <text evidence="7">The sequence shown here is derived from an EMBL/GenBank/DDBJ whole genome shotgun (WGS) entry which is preliminary data.</text>
</comment>
<dbReference type="GO" id="GO:0006351">
    <property type="term" value="P:DNA-templated transcription"/>
    <property type="evidence" value="ECO:0007669"/>
    <property type="project" value="InterPro"/>
</dbReference>
<feature type="domain" description="Zn(2)-C6 fungal-type" evidence="6">
    <location>
        <begin position="248"/>
        <end position="277"/>
    </location>
</feature>
<reference evidence="7 8" key="1">
    <citation type="submission" date="2015-09" db="EMBL/GenBank/DDBJ databases">
        <title>Host preference determinants of Valsa canker pathogens revealed by comparative genomics.</title>
        <authorList>
            <person name="Yin Z."/>
            <person name="Huang L."/>
        </authorList>
    </citation>
    <scope>NUCLEOTIDE SEQUENCE [LARGE SCALE GENOMIC DNA]</scope>
    <source>
        <strain evidence="7 8">SXYLt</strain>
    </source>
</reference>
<feature type="compositionally biased region" description="Polar residues" evidence="5">
    <location>
        <begin position="103"/>
        <end position="115"/>
    </location>
</feature>
<feature type="compositionally biased region" description="Low complexity" evidence="5">
    <location>
        <begin position="187"/>
        <end position="201"/>
    </location>
</feature>
<feature type="compositionally biased region" description="Low complexity" evidence="5">
    <location>
        <begin position="40"/>
        <end position="56"/>
    </location>
</feature>
<feature type="region of interest" description="Disordered" evidence="5">
    <location>
        <begin position="187"/>
        <end position="232"/>
    </location>
</feature>
<evidence type="ECO:0000259" key="6">
    <source>
        <dbReference type="PROSITE" id="PS50048"/>
    </source>
</evidence>
<evidence type="ECO:0000256" key="5">
    <source>
        <dbReference type="SAM" id="MobiDB-lite"/>
    </source>
</evidence>
<dbReference type="InterPro" id="IPR036864">
    <property type="entry name" value="Zn2-C6_fun-type_DNA-bd_sf"/>
</dbReference>
<dbReference type="InParanoid" id="A0A423WTB1"/>
<proteinExistence type="predicted"/>
<feature type="compositionally biased region" description="Low complexity" evidence="5">
    <location>
        <begin position="951"/>
        <end position="960"/>
    </location>
</feature>
<feature type="compositionally biased region" description="Low complexity" evidence="5">
    <location>
        <begin position="129"/>
        <end position="148"/>
    </location>
</feature>
<name>A0A423WTB1_9PEZI</name>
<dbReference type="SMART" id="SM00906">
    <property type="entry name" value="Fungal_trans"/>
    <property type="match status" value="1"/>
</dbReference>
<feature type="region of interest" description="Disordered" evidence="5">
    <location>
        <begin position="865"/>
        <end position="980"/>
    </location>
</feature>
<dbReference type="InterPro" id="IPR007219">
    <property type="entry name" value="XnlR_reg_dom"/>
</dbReference>
<evidence type="ECO:0000256" key="3">
    <source>
        <dbReference type="ARBA" id="ARBA00023163"/>
    </source>
</evidence>
<feature type="compositionally biased region" description="Gly residues" evidence="5">
    <location>
        <begin position="209"/>
        <end position="221"/>
    </location>
</feature>
<feature type="compositionally biased region" description="Polar residues" evidence="5">
    <location>
        <begin position="871"/>
        <end position="887"/>
    </location>
</feature>
<feature type="compositionally biased region" description="Low complexity" evidence="5">
    <location>
        <begin position="904"/>
        <end position="913"/>
    </location>
</feature>
<dbReference type="PANTHER" id="PTHR47424">
    <property type="entry name" value="REGULATORY PROTEIN GAL4"/>
    <property type="match status" value="1"/>
</dbReference>
<evidence type="ECO:0000256" key="2">
    <source>
        <dbReference type="ARBA" id="ARBA00023015"/>
    </source>
</evidence>
<accession>A0A423WTB1</accession>
<dbReference type="Pfam" id="PF00172">
    <property type="entry name" value="Zn_clus"/>
    <property type="match status" value="1"/>
</dbReference>
<organism evidence="7 8">
    <name type="scientific">Cytospora leucostoma</name>
    <dbReference type="NCBI Taxonomy" id="1230097"/>
    <lineage>
        <taxon>Eukaryota</taxon>
        <taxon>Fungi</taxon>
        <taxon>Dikarya</taxon>
        <taxon>Ascomycota</taxon>
        <taxon>Pezizomycotina</taxon>
        <taxon>Sordariomycetes</taxon>
        <taxon>Sordariomycetidae</taxon>
        <taxon>Diaporthales</taxon>
        <taxon>Cytosporaceae</taxon>
        <taxon>Cytospora</taxon>
    </lineage>
</organism>
<keyword evidence="3" id="KW-0804">Transcription</keyword>
<gene>
    <name evidence="7" type="ORF">VPNG_06732</name>
</gene>
<dbReference type="STRING" id="1230097.A0A423WTB1"/>
<evidence type="ECO:0000313" key="8">
    <source>
        <dbReference type="Proteomes" id="UP000285146"/>
    </source>
</evidence>
<feature type="region of interest" description="Disordered" evidence="5">
    <location>
        <begin position="24"/>
        <end position="69"/>
    </location>
</feature>
<dbReference type="OrthoDB" id="3971593at2759"/>
<dbReference type="CDD" id="cd12148">
    <property type="entry name" value="fungal_TF_MHR"/>
    <property type="match status" value="1"/>
</dbReference>
<feature type="compositionally biased region" description="Gly residues" evidence="5">
    <location>
        <begin position="925"/>
        <end position="936"/>
    </location>
</feature>
<dbReference type="InterPro" id="IPR001138">
    <property type="entry name" value="Zn2Cys6_DnaBD"/>
</dbReference>
<dbReference type="PANTHER" id="PTHR47424:SF5">
    <property type="entry name" value="ZN(II)2CYS6 TRANSCRIPTION FACTOR (EUROFUNG)"/>
    <property type="match status" value="1"/>
</dbReference>
<dbReference type="AlphaFoldDB" id="A0A423WTB1"/>
<dbReference type="GO" id="GO:0000435">
    <property type="term" value="P:positive regulation of transcription from RNA polymerase II promoter by galactose"/>
    <property type="evidence" value="ECO:0007669"/>
    <property type="project" value="TreeGrafter"/>
</dbReference>
<protein>
    <recommendedName>
        <fullName evidence="6">Zn(2)-C6 fungal-type domain-containing protein</fullName>
    </recommendedName>
</protein>
<keyword evidence="8" id="KW-1185">Reference proteome</keyword>
<dbReference type="PROSITE" id="PS50048">
    <property type="entry name" value="ZN2_CY6_FUNGAL_2"/>
    <property type="match status" value="1"/>
</dbReference>
<dbReference type="GO" id="GO:0005634">
    <property type="term" value="C:nucleus"/>
    <property type="evidence" value="ECO:0007669"/>
    <property type="project" value="TreeGrafter"/>
</dbReference>
<dbReference type="Pfam" id="PF04082">
    <property type="entry name" value="Fungal_trans"/>
    <property type="match status" value="1"/>
</dbReference>
<dbReference type="SUPFAM" id="SSF57701">
    <property type="entry name" value="Zn2/Cys6 DNA-binding domain"/>
    <property type="match status" value="1"/>
</dbReference>
<dbReference type="InterPro" id="IPR051127">
    <property type="entry name" value="Fungal_SecMet_Regulators"/>
</dbReference>
<feature type="region of interest" description="Disordered" evidence="5">
    <location>
        <begin position="101"/>
        <end position="166"/>
    </location>
</feature>
<keyword evidence="2" id="KW-0805">Transcription regulation</keyword>
<evidence type="ECO:0000313" key="7">
    <source>
        <dbReference type="EMBL" id="ROW06680.1"/>
    </source>
</evidence>
<dbReference type="CDD" id="cd00067">
    <property type="entry name" value="GAL4"/>
    <property type="match status" value="1"/>
</dbReference>